<dbReference type="EMBL" id="REGN01000876">
    <property type="protein sequence ID" value="RNA38403.1"/>
    <property type="molecule type" value="Genomic_DNA"/>
</dbReference>
<gene>
    <name evidence="1" type="ORF">BpHYR1_011628</name>
</gene>
<dbReference type="AlphaFoldDB" id="A0A3M7SRH2"/>
<sequence length="62" mass="7309">MVIPRFTEDQVKFKFKQLISIGSLLFFRKTNPPGDKPELESLIVEARYDFYKLICLSINQNQ</sequence>
<accession>A0A3M7SRH2</accession>
<organism evidence="1 2">
    <name type="scientific">Brachionus plicatilis</name>
    <name type="common">Marine rotifer</name>
    <name type="synonym">Brachionus muelleri</name>
    <dbReference type="NCBI Taxonomy" id="10195"/>
    <lineage>
        <taxon>Eukaryota</taxon>
        <taxon>Metazoa</taxon>
        <taxon>Spiralia</taxon>
        <taxon>Gnathifera</taxon>
        <taxon>Rotifera</taxon>
        <taxon>Eurotatoria</taxon>
        <taxon>Monogononta</taxon>
        <taxon>Pseudotrocha</taxon>
        <taxon>Ploima</taxon>
        <taxon>Brachionidae</taxon>
        <taxon>Brachionus</taxon>
    </lineage>
</organism>
<dbReference type="Proteomes" id="UP000276133">
    <property type="component" value="Unassembled WGS sequence"/>
</dbReference>
<protein>
    <submittedName>
        <fullName evidence="1">Uncharacterized protein</fullName>
    </submittedName>
</protein>
<reference evidence="1 2" key="1">
    <citation type="journal article" date="2018" name="Sci. Rep.">
        <title>Genomic signatures of local adaptation to the degree of environmental predictability in rotifers.</title>
        <authorList>
            <person name="Franch-Gras L."/>
            <person name="Hahn C."/>
            <person name="Garcia-Roger E.M."/>
            <person name="Carmona M.J."/>
            <person name="Serra M."/>
            <person name="Gomez A."/>
        </authorList>
    </citation>
    <scope>NUCLEOTIDE SEQUENCE [LARGE SCALE GENOMIC DNA]</scope>
    <source>
        <strain evidence="1">HYR1</strain>
    </source>
</reference>
<comment type="caution">
    <text evidence="1">The sequence shown here is derived from an EMBL/GenBank/DDBJ whole genome shotgun (WGS) entry which is preliminary data.</text>
</comment>
<evidence type="ECO:0000313" key="1">
    <source>
        <dbReference type="EMBL" id="RNA38403.1"/>
    </source>
</evidence>
<name>A0A3M7SRH2_BRAPC</name>
<proteinExistence type="predicted"/>
<keyword evidence="2" id="KW-1185">Reference proteome</keyword>
<evidence type="ECO:0000313" key="2">
    <source>
        <dbReference type="Proteomes" id="UP000276133"/>
    </source>
</evidence>